<reference evidence="1" key="1">
    <citation type="submission" date="2017-07" db="EMBL/GenBank/DDBJ databases">
        <authorList>
            <person name="Mikheyev A."/>
            <person name="Grau M."/>
        </authorList>
    </citation>
    <scope>NUCLEOTIDE SEQUENCE</scope>
    <source>
        <tissue evidence="1">Venom_gland</tissue>
    </source>
</reference>
<organism evidence="1">
    <name type="scientific">Micrurus carvalhoi</name>
    <dbReference type="NCBI Taxonomy" id="3147026"/>
    <lineage>
        <taxon>Eukaryota</taxon>
        <taxon>Metazoa</taxon>
        <taxon>Chordata</taxon>
        <taxon>Craniata</taxon>
        <taxon>Vertebrata</taxon>
        <taxon>Euteleostomi</taxon>
        <taxon>Lepidosauria</taxon>
        <taxon>Squamata</taxon>
        <taxon>Bifurcata</taxon>
        <taxon>Unidentata</taxon>
        <taxon>Episquamata</taxon>
        <taxon>Toxicofera</taxon>
        <taxon>Serpentes</taxon>
        <taxon>Colubroidea</taxon>
        <taxon>Elapidae</taxon>
        <taxon>Elapinae</taxon>
        <taxon>Micrurus</taxon>
    </lineage>
</organism>
<protein>
    <submittedName>
        <fullName evidence="1">Uncharacterized protein</fullName>
    </submittedName>
</protein>
<accession>A0A2H6NIU5</accession>
<dbReference type="AlphaFoldDB" id="A0A2H6NIU5"/>
<reference evidence="1" key="2">
    <citation type="submission" date="2017-12" db="EMBL/GenBank/DDBJ databases">
        <title>Coralsnake Venomics: Analyses of Venom Gland Transcriptomes and Proteomes of Six Brazilian Taxa.</title>
        <authorList>
            <person name="Aird S.D."/>
            <person name="Jorge da Silva N."/>
            <person name="Qiu L."/>
            <person name="Villar-Briones A."/>
            <person name="Aparecida-Saddi V."/>
            <person name="Campos-Telles M.P."/>
            <person name="Grau M."/>
            <person name="Mikheyev A.S."/>
        </authorList>
    </citation>
    <scope>NUCLEOTIDE SEQUENCE</scope>
    <source>
        <tissue evidence="1">Venom_gland</tissue>
    </source>
</reference>
<name>A0A2H6NIU5_9SAUR</name>
<evidence type="ECO:0000313" key="1">
    <source>
        <dbReference type="EMBL" id="LAA33471.1"/>
    </source>
</evidence>
<proteinExistence type="predicted"/>
<sequence>MKDLHLSSLLVWGGLQIQKNLAVILIRRTGKAQFPDPISRLSHKIAGFFKLKATEHPNYFKIIYQIKWKKYMFSIGFCCYCCNISEQGGKRQYDIIETFPNFHNFASHPSSFLFCRNSLLTSCIMHIIFSGNYYWSVFYI</sequence>
<dbReference type="EMBL" id="IACI01100894">
    <property type="protein sequence ID" value="LAA33473.1"/>
    <property type="molecule type" value="Transcribed_RNA"/>
</dbReference>
<dbReference type="EMBL" id="IACI01100893">
    <property type="protein sequence ID" value="LAA33471.1"/>
    <property type="molecule type" value="Transcribed_RNA"/>
</dbReference>